<protein>
    <submittedName>
        <fullName evidence="1">Uncharacterized protein</fullName>
    </submittedName>
</protein>
<gene>
    <name evidence="1" type="ORF">S01H1_59005</name>
</gene>
<evidence type="ECO:0000313" key="1">
    <source>
        <dbReference type="EMBL" id="GAG24103.1"/>
    </source>
</evidence>
<feature type="non-terminal residue" evidence="1">
    <location>
        <position position="1"/>
    </location>
</feature>
<proteinExistence type="predicted"/>
<name>X0WHX8_9ZZZZ</name>
<accession>X0WHX8</accession>
<reference evidence="1" key="1">
    <citation type="journal article" date="2014" name="Front. Microbiol.">
        <title>High frequency of phylogenetically diverse reductive dehalogenase-homologous genes in deep subseafloor sedimentary metagenomes.</title>
        <authorList>
            <person name="Kawai M."/>
            <person name="Futagami T."/>
            <person name="Toyoda A."/>
            <person name="Takaki Y."/>
            <person name="Nishi S."/>
            <person name="Hori S."/>
            <person name="Arai W."/>
            <person name="Tsubouchi T."/>
            <person name="Morono Y."/>
            <person name="Uchiyama I."/>
            <person name="Ito T."/>
            <person name="Fujiyama A."/>
            <person name="Inagaki F."/>
            <person name="Takami H."/>
        </authorList>
    </citation>
    <scope>NUCLEOTIDE SEQUENCE</scope>
    <source>
        <strain evidence="1">Expedition CK06-06</strain>
    </source>
</reference>
<sequence>HIGKALCRLRSYSDWEPIGREALSGWFEFREL</sequence>
<dbReference type="AlphaFoldDB" id="X0WHX8"/>
<dbReference type="EMBL" id="BARS01038569">
    <property type="protein sequence ID" value="GAG24103.1"/>
    <property type="molecule type" value="Genomic_DNA"/>
</dbReference>
<comment type="caution">
    <text evidence="1">The sequence shown here is derived from an EMBL/GenBank/DDBJ whole genome shotgun (WGS) entry which is preliminary data.</text>
</comment>
<organism evidence="1">
    <name type="scientific">marine sediment metagenome</name>
    <dbReference type="NCBI Taxonomy" id="412755"/>
    <lineage>
        <taxon>unclassified sequences</taxon>
        <taxon>metagenomes</taxon>
        <taxon>ecological metagenomes</taxon>
    </lineage>
</organism>